<dbReference type="SMART" id="SM00409">
    <property type="entry name" value="IG"/>
    <property type="match status" value="1"/>
</dbReference>
<keyword evidence="13" id="KW-1185">Reference proteome</keyword>
<dbReference type="SMART" id="SM00356">
    <property type="entry name" value="ZnF_C3H1"/>
    <property type="match status" value="1"/>
</dbReference>
<reference evidence="12 13" key="1">
    <citation type="journal article" date="2022" name="Front. Cell. Infect. Microbiol.">
        <title>The Genomes of Two Strains of Taenia crassiceps the Animal Model for the Study of Human Cysticercosis.</title>
        <authorList>
            <person name="Bobes R.J."/>
            <person name="Estrada K."/>
            <person name="Rios-Valencia D.G."/>
            <person name="Calderon-Gallegos A."/>
            <person name="de la Torre P."/>
            <person name="Carrero J.C."/>
            <person name="Sanchez-Flores A."/>
            <person name="Laclette J.P."/>
        </authorList>
    </citation>
    <scope>NUCLEOTIDE SEQUENCE [LARGE SCALE GENOMIC DNA]</scope>
    <source>
        <strain evidence="12">WFUcys</strain>
    </source>
</reference>
<dbReference type="InterPro" id="IPR036880">
    <property type="entry name" value="Kunitz_BPTI_sf"/>
</dbReference>
<dbReference type="CDD" id="cd16539">
    <property type="entry name" value="RING-HC_RNF113A_B"/>
    <property type="match status" value="1"/>
</dbReference>
<feature type="domain" description="Ig-like" evidence="11">
    <location>
        <begin position="1970"/>
        <end position="2061"/>
    </location>
</feature>
<dbReference type="Pfam" id="PF13923">
    <property type="entry name" value="zf-C3HC4_2"/>
    <property type="match status" value="1"/>
</dbReference>
<organism evidence="12 13">
    <name type="scientific">Taenia crassiceps</name>
    <dbReference type="NCBI Taxonomy" id="6207"/>
    <lineage>
        <taxon>Eukaryota</taxon>
        <taxon>Metazoa</taxon>
        <taxon>Spiralia</taxon>
        <taxon>Lophotrochozoa</taxon>
        <taxon>Platyhelminthes</taxon>
        <taxon>Cestoda</taxon>
        <taxon>Eucestoda</taxon>
        <taxon>Cyclophyllidea</taxon>
        <taxon>Taeniidae</taxon>
        <taxon>Taenia</taxon>
    </lineage>
</organism>
<evidence type="ECO:0000256" key="2">
    <source>
        <dbReference type="ARBA" id="ARBA00022771"/>
    </source>
</evidence>
<dbReference type="InterPro" id="IPR036855">
    <property type="entry name" value="Znf_CCCH_sf"/>
</dbReference>
<evidence type="ECO:0000256" key="3">
    <source>
        <dbReference type="ARBA" id="ARBA00022833"/>
    </source>
</evidence>
<dbReference type="Gene3D" id="2.40.155.10">
    <property type="entry name" value="Green fluorescent protein"/>
    <property type="match status" value="1"/>
</dbReference>
<dbReference type="SMART" id="SM00274">
    <property type="entry name" value="FOLN"/>
    <property type="match status" value="12"/>
</dbReference>
<dbReference type="PROSITE" id="PS00280">
    <property type="entry name" value="BPTI_KUNITZ_1"/>
    <property type="match status" value="4"/>
</dbReference>
<gene>
    <name evidence="12" type="ORF">TcWFU_001698</name>
</gene>
<dbReference type="PROSITE" id="PS01186">
    <property type="entry name" value="EGF_2"/>
    <property type="match status" value="4"/>
</dbReference>
<dbReference type="Proteomes" id="UP001651158">
    <property type="component" value="Unassembled WGS sequence"/>
</dbReference>
<dbReference type="InterPro" id="IPR013083">
    <property type="entry name" value="Znf_RING/FYVE/PHD"/>
</dbReference>
<feature type="region of interest" description="Disordered" evidence="6">
    <location>
        <begin position="2671"/>
        <end position="2698"/>
    </location>
</feature>
<dbReference type="InterPro" id="IPR036671">
    <property type="entry name" value="DPH_MB_sf"/>
</dbReference>
<evidence type="ECO:0000256" key="4">
    <source>
        <dbReference type="PROSITE-ProRule" id="PRU00076"/>
    </source>
</evidence>
<dbReference type="InterPro" id="IPR009030">
    <property type="entry name" value="Growth_fac_rcpt_cys_sf"/>
</dbReference>
<protein>
    <recommendedName>
        <fullName evidence="14">Egf domain protein</fullName>
    </recommendedName>
</protein>
<dbReference type="InterPro" id="IPR036869">
    <property type="entry name" value="J_dom_sf"/>
</dbReference>
<dbReference type="InterPro" id="IPR000571">
    <property type="entry name" value="Znf_CCCH"/>
</dbReference>
<evidence type="ECO:0000313" key="13">
    <source>
        <dbReference type="Proteomes" id="UP001651158"/>
    </source>
</evidence>
<name>A0ABR4QFY3_9CEST</name>
<dbReference type="PANTHER" id="PTHR12930">
    <property type="entry name" value="ZINC FINGER PROTEIN 183"/>
    <property type="match status" value="1"/>
</dbReference>
<dbReference type="InterPro" id="IPR003645">
    <property type="entry name" value="Fol_N"/>
</dbReference>
<evidence type="ECO:0000259" key="8">
    <source>
        <dbReference type="PROSITE" id="PS50089"/>
    </source>
</evidence>
<dbReference type="SUPFAM" id="SSF48726">
    <property type="entry name" value="Immunoglobulin"/>
    <property type="match status" value="1"/>
</dbReference>
<evidence type="ECO:0000259" key="10">
    <source>
        <dbReference type="PROSITE" id="PS50279"/>
    </source>
</evidence>
<dbReference type="Gene3D" id="2.120.10.30">
    <property type="entry name" value="TolB, C-terminal domain"/>
    <property type="match status" value="1"/>
</dbReference>
<dbReference type="SMART" id="SM00539">
    <property type="entry name" value="NIDO"/>
    <property type="match status" value="1"/>
</dbReference>
<proteinExistence type="predicted"/>
<feature type="domain" description="EGF-like" evidence="7">
    <location>
        <begin position="1850"/>
        <end position="1887"/>
    </location>
</feature>
<dbReference type="Gene3D" id="4.10.410.10">
    <property type="entry name" value="Pancreatic trypsin inhibitor Kunitz domain"/>
    <property type="match status" value="4"/>
</dbReference>
<dbReference type="SUPFAM" id="SSF63825">
    <property type="entry name" value="YWTD domain"/>
    <property type="match status" value="1"/>
</dbReference>
<dbReference type="InterPro" id="IPR002223">
    <property type="entry name" value="Kunitz_BPTI"/>
</dbReference>
<evidence type="ECO:0000259" key="9">
    <source>
        <dbReference type="PROSITE" id="PS50103"/>
    </source>
</evidence>
<dbReference type="InterPro" id="IPR017907">
    <property type="entry name" value="Znf_RING_CS"/>
</dbReference>
<dbReference type="InterPro" id="IPR000742">
    <property type="entry name" value="EGF"/>
</dbReference>
<accession>A0ABR4QFY3</accession>
<dbReference type="PRINTS" id="PR00759">
    <property type="entry name" value="BASICPTASE"/>
</dbReference>
<feature type="region of interest" description="Disordered" evidence="6">
    <location>
        <begin position="2719"/>
        <end position="2743"/>
    </location>
</feature>
<dbReference type="EMBL" id="JAKROA010000003">
    <property type="protein sequence ID" value="KAL5108522.1"/>
    <property type="molecule type" value="Genomic_DNA"/>
</dbReference>
<dbReference type="InterPro" id="IPR009017">
    <property type="entry name" value="GFP"/>
</dbReference>
<dbReference type="CDD" id="cd00109">
    <property type="entry name" value="Kunitz-type"/>
    <property type="match status" value="4"/>
</dbReference>
<evidence type="ECO:0000259" key="7">
    <source>
        <dbReference type="PROSITE" id="PS50026"/>
    </source>
</evidence>
<dbReference type="InterPro" id="IPR003886">
    <property type="entry name" value="NIDO_dom"/>
</dbReference>
<feature type="domain" description="C3H1-type" evidence="9">
    <location>
        <begin position="2539"/>
        <end position="2567"/>
    </location>
</feature>
<feature type="domain" description="RING-type" evidence="8">
    <location>
        <begin position="2611"/>
        <end position="2649"/>
    </location>
</feature>
<dbReference type="InterPro" id="IPR013783">
    <property type="entry name" value="Ig-like_fold"/>
</dbReference>
<dbReference type="PROSITE" id="PS50835">
    <property type="entry name" value="IG_LIKE"/>
    <property type="match status" value="1"/>
</dbReference>
<dbReference type="PROSITE" id="PS00518">
    <property type="entry name" value="ZF_RING_1"/>
    <property type="match status" value="1"/>
</dbReference>
<dbReference type="PROSITE" id="PS50103">
    <property type="entry name" value="ZF_C3H1"/>
    <property type="match status" value="1"/>
</dbReference>
<dbReference type="Pfam" id="PF06119">
    <property type="entry name" value="NIDO"/>
    <property type="match status" value="1"/>
</dbReference>
<dbReference type="PROSITE" id="PS50089">
    <property type="entry name" value="ZF_RING_2"/>
    <property type="match status" value="1"/>
</dbReference>
<dbReference type="InterPro" id="IPR007110">
    <property type="entry name" value="Ig-like_dom"/>
</dbReference>
<sequence>MRPLTRKWSLQTSVNTVLEAEYTKMRLSLVTALAVLLLSVTTPTRAFNSQLSIGSALDTSEFTMRTEIPASVGEQVHMFQFPFRIYGRQIDQIKIYSNGFIALGNHSLEVPPNYPSQTAYSKHRLNELEGDFIGVFTTVNQCSPNGRIIIRDLDVNEVESNTCVWDHVSRIGNIIDTAAPDSKKAFVADYVLSITWENMGCFPRSHPPVNKFTLALLRMEERSYAVFQYEDIQWTADHSTSSLPPEGGIFVHGVATPQLPRNNMHIEPNVWNEESNIAVPGEWLFPLHEGPIDVDVAAQSKIRMATEGFLETSAKNCLNMTGSSAEPPSISESPTTAFPQSFAATRTESLYTTDYSSAQTKSTMHDKYHDVRQTTDLEQQFERCDSSGCANSMAECFYFDGQRCCICPPNYYGGGEEGCWSAAPEKPRRIYLDGELLMNVGTADGKAVSAPIFLDTEVRRGENIRSQCGIHDEPENFPSIHLITPIFSILNSFLALPRSQISDRTTSRLFNIFSLTSGFTVPFNFTFTLEASNYGSLAIRGNLRRSSSTEDIFRGSLNMEVTPGDQFIPLSGRLVGSDGLLQSENGLDRSIVYEKLGTGKVKFAPQTYNLRSEEGQMISVRLHGSGEAAVEAGSCLLAENSLMAKGQKFAVKMDAQGYCREDCRANYGCSLYCMDMPVFSGAFSGQREDVCNQPTVVGPCTALIQRYTYNSSTGRCEAFYYGGCEGNENNFERLEDCQRLCESSYQQDPCVNAHCGLNAYCAGGYCYCKAGYEGDANTECKPASLDDPCRGIRCGYNAHCSSGRCECDEGYGGDAYRECQWTGDSCRDVRCGTNAYCTSGRCFCQQGYEGDPQIECRPLYQSEDVCSLPTEVGSCSGSIQRYTYNRSTGRCEAFYYSGCSGNANNFENLEDCQRQCESSYPQDPCANVRCGRNAYCLNGYCFCNAGYKGDANTECRPPSSDPCVNVHCGLNAYCAGGYCYCKAGYEGDANTECKPASLDDSLCRGIYCGYNARCREGRCECEEGYSGDPYRGCQWTGDPCQNVRCGANAYCSNGQCFCQGGYEGDPRIECRPSYEGPCRGIQCGYYAHCSDGRCECDEGYSGDPYRECQWSGGQDNDVCNLPKDVGPCNEVILRYTYNRSIGRCEAFYYGGCQGNANNFDSLEKCQQRCESLGQQDPCANVRCGYNAYCVNGYCYCNPGYEGDGTTYCRPAFSGNPCEGVRCGENAECLEGQCKCMEGYYGDPFHACRSIGSEKPSSNPKCRLPLESGQCFERLEKFGYDSRTGRCEKFSYTGCQGNENRFDTLEECERECVAAQNRYPCEGVRCGYNARCVEGQCVCEPGFSGDPNYECKPKETDKCVGVRCGVNARCQDGYCVCEAGHKGDPYRECRPFDACRGVRCGYYARCVEGRCECEPGYVGDAYTECRPDTCRGHHCGPNAYCRDEVCHCETGYQGNAYIGCVPMSDRCDGVQCASNAYCQNGYCRCNPGYVGDGFIECHYQGSCANVQCGNNAYCVDGRCVCWPGYTGDPDRQCEPAVDPSYCNGRYCGKNAVCDQDRCICKYGFEGDPNYGCTEIPPRPERCGNTYCHEKARCHSGTCYCEYGYAGDGVTVCEKIEEDLCKRVQCAENAECEAGLCQCKPGFKGDGFSECTPVEVDPSSCNGRYCGANAECRDGVCVCAPGYTGDPYDICTRKRPLPDSCHGIECGSNAYCQDGGCVCFEGFEGDPNLACKPIYDPSCMGIRCGANAYCRGGRCVCPQGYVGDATLVCYPVWGPSSPDACSNIACHPNATCSGGQCQCNYGFEGDGFIDCWPKDPANLCDCRGVSASMAGCSNGKCRCMPGFKMNRDNYCEECRGSGECAANAQCIYDRQIQHYRCACDAGYLGDGAIVCISGAVANRTEAAQCRVPCHRFATCDEYDGRCKCRLGFIGNGYTYCDFDCSQCHAEAQCVPESNQCVCPPGFTGDGIRICRPVTSQGLFTLRIVKDSETIRVREGSGALTLRCVLSGDVRNVQARWLTLGDVGRTGEQLTHEGRELWLTIDQPSPKDSGAYVCQASRVSDTVNVIVEPQQKTQTKQLFLTSDNGILTVQTQSEPTTAAQIWHIAEENKHKPVALALDCKTDRLIYTSDAGRALRFGNASAARLSQPPELIFQDNSAKFTWIAVDPASGNIFAIDEEKDSIVVVNPDRPNQVYTYKKLADRRSDREFVAGGIAVHPGLSLVYWAQAQNSDIEKGESVIKVASMADPEKVSEITRVTGAPITMSLAVADDVTGGGNTAGRLCWLQRRQLMPYSRSEIYCAQLETSGRAIHSKRLLKSFGTNEEPSYGLIQDDDTILWTSLYRKVYRSLNPSASIYVKGVCCSNGFQSMAIHNTCKRSMTNTCSYENGRCRYFCLPGGHSSSSEDDVRIVKKKERVESNPLIQQTAYFAGRRKMGVDEESDDDLTSVAFKADYNATQSGPKDQRATATLEIDTETSHDAQALFIKSQEINKAVKSNQDKVYRGLNNYAQYLEKKDTVMGNAASGFNRKGPMRAPAHLRATVRWDYQPDICKDYKETGFCSFGDSCKFLHDRSDYKHGWQLEQEFAEGTYGVDGNDDRYEIKSDEDEDDDLHLPLKCIICRGDFKDPVVTNCKHFFCSACALKRLKKTTRCYACTKDTKGVFKMARDLLSRIAAIKEKQKHRGQAEEDEDGLVGDEGDHEDHHGDGCCSHSHSVTNAHGEHYISSSDLEDESDIDDRKEPKATSNFPTLTRLEGAKPEAVEDCDTSCEATSDVTKLRAALRAQRLECHPDKCLGLDMEEQAKRRARFEALGRAWCILGEAKSRLRYDAAMRQARLQQAASAPLHCTISWNEFKAVHCNDTDDDVRGAVDPAETYAAPCRCGGDFILEGVAAIAQIPYAHCFQCSLVALVSYPPSEANKDVHN</sequence>
<dbReference type="Pfam" id="PF00014">
    <property type="entry name" value="Kunitz_BPTI"/>
    <property type="match status" value="4"/>
</dbReference>
<dbReference type="SUPFAM" id="SSF57184">
    <property type="entry name" value="Growth factor receptor domain"/>
    <property type="match status" value="1"/>
</dbReference>
<feature type="disulfide bond" evidence="4">
    <location>
        <begin position="1903"/>
        <end position="1913"/>
    </location>
</feature>
<dbReference type="PANTHER" id="PTHR12930:SF0">
    <property type="entry name" value="RING FINGER PROTEIN 113B"/>
    <property type="match status" value="1"/>
</dbReference>
<dbReference type="SUPFAM" id="SSF90229">
    <property type="entry name" value="CCCH zinc finger"/>
    <property type="match status" value="1"/>
</dbReference>
<dbReference type="SMART" id="SM00131">
    <property type="entry name" value="KU"/>
    <property type="match status" value="4"/>
</dbReference>
<evidence type="ECO:0000256" key="6">
    <source>
        <dbReference type="SAM" id="MobiDB-lite"/>
    </source>
</evidence>
<feature type="domain" description="BPTI/Kunitz inhibitor" evidence="10">
    <location>
        <begin position="866"/>
        <end position="916"/>
    </location>
</feature>
<dbReference type="PROSITE" id="PS50279">
    <property type="entry name" value="BPTI_KUNITZ_2"/>
    <property type="match status" value="4"/>
</dbReference>
<feature type="domain" description="BPTI/Kunitz inhibitor" evidence="10">
    <location>
        <begin position="1119"/>
        <end position="1169"/>
    </location>
</feature>
<keyword evidence="4" id="KW-0245">EGF-like domain</keyword>
<feature type="zinc finger region" description="C3H1-type" evidence="5">
    <location>
        <begin position="2539"/>
        <end position="2567"/>
    </location>
</feature>
<comment type="caution">
    <text evidence="12">The sequence shown here is derived from an EMBL/GenBank/DDBJ whole genome shotgun (WGS) entry which is preliminary data.</text>
</comment>
<dbReference type="Gene3D" id="3.30.40.10">
    <property type="entry name" value="Zinc/RING finger domain, C3HC4 (zinc finger)"/>
    <property type="match status" value="1"/>
</dbReference>
<dbReference type="SMART" id="SM00184">
    <property type="entry name" value="RING"/>
    <property type="match status" value="1"/>
</dbReference>
<keyword evidence="1 5" id="KW-0479">Metal-binding</keyword>
<evidence type="ECO:0000259" key="11">
    <source>
        <dbReference type="PROSITE" id="PS50835"/>
    </source>
</evidence>
<dbReference type="SMART" id="SM00181">
    <property type="entry name" value="EGF"/>
    <property type="match status" value="27"/>
</dbReference>
<dbReference type="Gene3D" id="2.10.25.10">
    <property type="entry name" value="Laminin"/>
    <property type="match status" value="2"/>
</dbReference>
<evidence type="ECO:0000256" key="1">
    <source>
        <dbReference type="ARBA" id="ARBA00022723"/>
    </source>
</evidence>
<dbReference type="InterPro" id="IPR036179">
    <property type="entry name" value="Ig-like_dom_sf"/>
</dbReference>
<evidence type="ECO:0008006" key="14">
    <source>
        <dbReference type="Google" id="ProtNLM"/>
    </source>
</evidence>
<dbReference type="InterPro" id="IPR039971">
    <property type="entry name" value="CWC24-like"/>
</dbReference>
<dbReference type="InterPro" id="IPR011042">
    <property type="entry name" value="6-blade_b-propeller_TolB-like"/>
</dbReference>
<comment type="caution">
    <text evidence="4">Lacks conserved residue(s) required for the propagation of feature annotation.</text>
</comment>
<dbReference type="InterPro" id="IPR020901">
    <property type="entry name" value="Prtase_inh_Kunz-CS"/>
</dbReference>
<dbReference type="InterPro" id="IPR003599">
    <property type="entry name" value="Ig_sub"/>
</dbReference>
<evidence type="ECO:0000256" key="5">
    <source>
        <dbReference type="PROSITE-ProRule" id="PRU00723"/>
    </source>
</evidence>
<dbReference type="SUPFAM" id="SSF57362">
    <property type="entry name" value="BPTI-like"/>
    <property type="match status" value="4"/>
</dbReference>
<keyword evidence="3 5" id="KW-0862">Zinc</keyword>
<dbReference type="SUPFAM" id="SSF57850">
    <property type="entry name" value="RING/U-box"/>
    <property type="match status" value="1"/>
</dbReference>
<dbReference type="SUPFAM" id="SSF46565">
    <property type="entry name" value="Chaperone J-domain"/>
    <property type="match status" value="1"/>
</dbReference>
<feature type="disulfide bond" evidence="4">
    <location>
        <begin position="1858"/>
        <end position="1875"/>
    </location>
</feature>
<feature type="domain" description="EGF-like" evidence="7">
    <location>
        <begin position="1899"/>
        <end position="1935"/>
    </location>
</feature>
<dbReference type="PROSITE" id="PS50026">
    <property type="entry name" value="EGF_3"/>
    <property type="match status" value="2"/>
</dbReference>
<evidence type="ECO:0000313" key="12">
    <source>
        <dbReference type="EMBL" id="KAL5108522.1"/>
    </source>
</evidence>
<dbReference type="Gene3D" id="1.10.287.110">
    <property type="entry name" value="DnaJ domain"/>
    <property type="match status" value="1"/>
</dbReference>
<dbReference type="Gene3D" id="2.60.40.10">
    <property type="entry name" value="Immunoglobulins"/>
    <property type="match status" value="1"/>
</dbReference>
<keyword evidence="2 5" id="KW-0863">Zinc-finger</keyword>
<dbReference type="InterPro" id="IPR001841">
    <property type="entry name" value="Znf_RING"/>
</dbReference>
<dbReference type="SUPFAM" id="SSF144217">
    <property type="entry name" value="CSL zinc finger"/>
    <property type="match status" value="1"/>
</dbReference>
<feature type="compositionally biased region" description="Acidic residues" evidence="6">
    <location>
        <begin position="2680"/>
        <end position="2692"/>
    </location>
</feature>
<feature type="domain" description="BPTI/Kunitz inhibitor" evidence="10">
    <location>
        <begin position="1261"/>
        <end position="1311"/>
    </location>
</feature>
<keyword evidence="4" id="KW-1015">Disulfide bond</keyword>
<feature type="domain" description="BPTI/Kunitz inhibitor" evidence="10">
    <location>
        <begin position="691"/>
        <end position="741"/>
    </location>
</feature>